<feature type="domain" description="Aminotransferase class V" evidence="2">
    <location>
        <begin position="54"/>
        <end position="374"/>
    </location>
</feature>
<dbReference type="InterPro" id="IPR015424">
    <property type="entry name" value="PyrdxlP-dep_Trfase"/>
</dbReference>
<accession>A0A3N4KVL0</accession>
<feature type="chain" id="PRO_5018033879" evidence="1">
    <location>
        <begin position="28"/>
        <end position="388"/>
    </location>
</feature>
<keyword evidence="3" id="KW-0808">Transferase</keyword>
<dbReference type="AlphaFoldDB" id="A0A3N4KVL0"/>
<dbReference type="STRING" id="1392247.A0A3N4KVL0"/>
<dbReference type="SUPFAM" id="SSF53383">
    <property type="entry name" value="PLP-dependent transferases"/>
    <property type="match status" value="1"/>
</dbReference>
<evidence type="ECO:0000313" key="3">
    <source>
        <dbReference type="EMBL" id="RPB14593.1"/>
    </source>
</evidence>
<dbReference type="GO" id="GO:0016740">
    <property type="term" value="F:transferase activity"/>
    <property type="evidence" value="ECO:0007669"/>
    <property type="project" value="UniProtKB-KW"/>
</dbReference>
<protein>
    <submittedName>
        <fullName evidence="3">PLP-dependent transferase</fullName>
    </submittedName>
</protein>
<dbReference type="Gene3D" id="3.40.640.10">
    <property type="entry name" value="Type I PLP-dependent aspartate aminotransferase-like (Major domain)"/>
    <property type="match status" value="1"/>
</dbReference>
<dbReference type="EMBL" id="ML119117">
    <property type="protein sequence ID" value="RPB14593.1"/>
    <property type="molecule type" value="Genomic_DNA"/>
</dbReference>
<dbReference type="InterPro" id="IPR000192">
    <property type="entry name" value="Aminotrans_V_dom"/>
</dbReference>
<evidence type="ECO:0000313" key="4">
    <source>
        <dbReference type="Proteomes" id="UP000277580"/>
    </source>
</evidence>
<evidence type="ECO:0000259" key="2">
    <source>
        <dbReference type="Pfam" id="PF00266"/>
    </source>
</evidence>
<keyword evidence="1" id="KW-0732">Signal</keyword>
<proteinExistence type="predicted"/>
<evidence type="ECO:0000256" key="1">
    <source>
        <dbReference type="SAM" id="SignalP"/>
    </source>
</evidence>
<dbReference type="PANTHER" id="PTHR43586">
    <property type="entry name" value="CYSTEINE DESULFURASE"/>
    <property type="match status" value="1"/>
</dbReference>
<feature type="signal peptide" evidence="1">
    <location>
        <begin position="1"/>
        <end position="27"/>
    </location>
</feature>
<dbReference type="PANTHER" id="PTHR43586:SF21">
    <property type="entry name" value="PYRIDOXAL PHOSPHATE (PLP)-DEPENDENT ASPARTATE AMINOTRANSFERASE SUPERFAMILY"/>
    <property type="match status" value="1"/>
</dbReference>
<keyword evidence="4" id="KW-1185">Reference proteome</keyword>
<reference evidence="3 4" key="1">
    <citation type="journal article" date="2018" name="Nat. Ecol. Evol.">
        <title>Pezizomycetes genomes reveal the molecular basis of ectomycorrhizal truffle lifestyle.</title>
        <authorList>
            <person name="Murat C."/>
            <person name="Payen T."/>
            <person name="Noel B."/>
            <person name="Kuo A."/>
            <person name="Morin E."/>
            <person name="Chen J."/>
            <person name="Kohler A."/>
            <person name="Krizsan K."/>
            <person name="Balestrini R."/>
            <person name="Da Silva C."/>
            <person name="Montanini B."/>
            <person name="Hainaut M."/>
            <person name="Levati E."/>
            <person name="Barry K.W."/>
            <person name="Belfiori B."/>
            <person name="Cichocki N."/>
            <person name="Clum A."/>
            <person name="Dockter R.B."/>
            <person name="Fauchery L."/>
            <person name="Guy J."/>
            <person name="Iotti M."/>
            <person name="Le Tacon F."/>
            <person name="Lindquist E.A."/>
            <person name="Lipzen A."/>
            <person name="Malagnac F."/>
            <person name="Mello A."/>
            <person name="Molinier V."/>
            <person name="Miyauchi S."/>
            <person name="Poulain J."/>
            <person name="Riccioni C."/>
            <person name="Rubini A."/>
            <person name="Sitrit Y."/>
            <person name="Splivallo R."/>
            <person name="Traeger S."/>
            <person name="Wang M."/>
            <person name="Zifcakova L."/>
            <person name="Wipf D."/>
            <person name="Zambonelli A."/>
            <person name="Paolocci F."/>
            <person name="Nowrousian M."/>
            <person name="Ottonello S."/>
            <person name="Baldrian P."/>
            <person name="Spatafora J.W."/>
            <person name="Henrissat B."/>
            <person name="Nagy L.G."/>
            <person name="Aury J.M."/>
            <person name="Wincker P."/>
            <person name="Grigoriev I.V."/>
            <person name="Bonfante P."/>
            <person name="Martin F.M."/>
        </authorList>
    </citation>
    <scope>NUCLEOTIDE SEQUENCE [LARGE SCALE GENOMIC DNA]</scope>
    <source>
        <strain evidence="3 4">CCBAS932</strain>
    </source>
</reference>
<sequence length="388" mass="43494">MLTAEGKACRVRLIILVVLCSTMPAELSCWVRIATYYTNPTNTPLKDSTYLKNALSASQRFINASSADEIAIGTSTTQLFHNLSTSFLFPPKSEIIVTQINHESNISPWLRMAERQDLIVKWWTAKGPAMRLEIDDLLELISEKTCLVALTHACGILGNIEDVEVAAEVVHRMVPEAVVCVDGGEFVPHRRVDVSALGVDIYVWSWNNVFGPHLSCIWIEKSLKDDHDLLEPFSYFFDHPLTSLQVKLGLYAANPALTSSIPSIVDYFNPDPVSAWTAIMEHEAVLQKILIDYLNSRSDVRIHGENSPDPVLRVAIVSFNINGWMSQDVVEFITTKDPRLGVAWGHFDSFRLVAKILHPKEDGVVRVSMVHYNTGVWWFSEGFDPDGI</sequence>
<dbReference type="Proteomes" id="UP000277580">
    <property type="component" value="Unassembled WGS sequence"/>
</dbReference>
<dbReference type="Gene3D" id="3.90.1150.10">
    <property type="entry name" value="Aspartate Aminotransferase, domain 1"/>
    <property type="match status" value="1"/>
</dbReference>
<dbReference type="InterPro" id="IPR015421">
    <property type="entry name" value="PyrdxlP-dep_Trfase_major"/>
</dbReference>
<dbReference type="InParanoid" id="A0A3N4KVL0"/>
<dbReference type="OrthoDB" id="420046at2759"/>
<dbReference type="Pfam" id="PF00266">
    <property type="entry name" value="Aminotran_5"/>
    <property type="match status" value="1"/>
</dbReference>
<organism evidence="3 4">
    <name type="scientific">Morchella conica CCBAS932</name>
    <dbReference type="NCBI Taxonomy" id="1392247"/>
    <lineage>
        <taxon>Eukaryota</taxon>
        <taxon>Fungi</taxon>
        <taxon>Dikarya</taxon>
        <taxon>Ascomycota</taxon>
        <taxon>Pezizomycotina</taxon>
        <taxon>Pezizomycetes</taxon>
        <taxon>Pezizales</taxon>
        <taxon>Morchellaceae</taxon>
        <taxon>Morchella</taxon>
    </lineage>
</organism>
<name>A0A3N4KVL0_9PEZI</name>
<dbReference type="InterPro" id="IPR015422">
    <property type="entry name" value="PyrdxlP-dep_Trfase_small"/>
</dbReference>
<gene>
    <name evidence="3" type="ORF">P167DRAFT_57694</name>
</gene>